<dbReference type="InterPro" id="IPR007527">
    <property type="entry name" value="Znf_SWIM"/>
</dbReference>
<evidence type="ECO:0000313" key="4">
    <source>
        <dbReference type="Proteomes" id="UP001632037"/>
    </source>
</evidence>
<name>A0ABD3EZ73_9STRA</name>
<proteinExistence type="predicted"/>
<protein>
    <recommendedName>
        <fullName evidence="2">SWIM-type domain-containing protein</fullName>
    </recommendedName>
</protein>
<reference evidence="3 4" key="1">
    <citation type="submission" date="2024-09" db="EMBL/GenBank/DDBJ databases">
        <title>Genome sequencing and assembly of Phytophthora oleae, isolate VK10A, causative agent of rot of olive drupes.</title>
        <authorList>
            <person name="Conti Taguali S."/>
            <person name="Riolo M."/>
            <person name="La Spada F."/>
            <person name="Cacciola S.O."/>
            <person name="Dionisio G."/>
        </authorList>
    </citation>
    <scope>NUCLEOTIDE SEQUENCE [LARGE SCALE GENOMIC DNA]</scope>
    <source>
        <strain evidence="3 4">VK10A</strain>
    </source>
</reference>
<evidence type="ECO:0000313" key="3">
    <source>
        <dbReference type="EMBL" id="KAL3658264.1"/>
    </source>
</evidence>
<keyword evidence="1" id="KW-0862">Zinc</keyword>
<dbReference type="PROSITE" id="PS50966">
    <property type="entry name" value="ZF_SWIM"/>
    <property type="match status" value="1"/>
</dbReference>
<keyword evidence="1" id="KW-0863">Zinc-finger</keyword>
<gene>
    <name evidence="3" type="ORF">V7S43_016653</name>
</gene>
<keyword evidence="4" id="KW-1185">Reference proteome</keyword>
<dbReference type="GO" id="GO:0008270">
    <property type="term" value="F:zinc ion binding"/>
    <property type="evidence" value="ECO:0007669"/>
    <property type="project" value="UniProtKB-KW"/>
</dbReference>
<dbReference type="AlphaFoldDB" id="A0ABD3EZ73"/>
<comment type="caution">
    <text evidence="3">The sequence shown here is derived from an EMBL/GenBank/DDBJ whole genome shotgun (WGS) entry which is preliminary data.</text>
</comment>
<feature type="domain" description="SWIM-type" evidence="2">
    <location>
        <begin position="25"/>
        <end position="59"/>
    </location>
</feature>
<organism evidence="3 4">
    <name type="scientific">Phytophthora oleae</name>
    <dbReference type="NCBI Taxonomy" id="2107226"/>
    <lineage>
        <taxon>Eukaryota</taxon>
        <taxon>Sar</taxon>
        <taxon>Stramenopiles</taxon>
        <taxon>Oomycota</taxon>
        <taxon>Peronosporomycetes</taxon>
        <taxon>Peronosporales</taxon>
        <taxon>Peronosporaceae</taxon>
        <taxon>Phytophthora</taxon>
    </lineage>
</organism>
<sequence length="178" mass="20341">MSLHKVFICVGGHKSPQNCPDWTSSKIDIMRNGYACDCKTIRESGWICEHALATMSLLQRIDLDDVLRAIPVRNKPGCPRKSRSPLDQDTNDSHFFSINKLVKLLTDSPRHVLHWSVMKEFAIRRDDIVSNEYTAGRITGWQQNWVGMPGRYASLTEMLSPFSVKNWRNCFPSATTWG</sequence>
<dbReference type="EMBL" id="JBIMZQ010000055">
    <property type="protein sequence ID" value="KAL3658264.1"/>
    <property type="molecule type" value="Genomic_DNA"/>
</dbReference>
<evidence type="ECO:0000259" key="2">
    <source>
        <dbReference type="PROSITE" id="PS50966"/>
    </source>
</evidence>
<accession>A0ABD3EZ73</accession>
<evidence type="ECO:0000256" key="1">
    <source>
        <dbReference type="PROSITE-ProRule" id="PRU00325"/>
    </source>
</evidence>
<keyword evidence="1" id="KW-0479">Metal-binding</keyword>
<dbReference type="Proteomes" id="UP001632037">
    <property type="component" value="Unassembled WGS sequence"/>
</dbReference>